<organism evidence="2 3">
    <name type="scientific">Steinernema carpocapsae</name>
    <name type="common">Entomopathogenic nematode</name>
    <dbReference type="NCBI Taxonomy" id="34508"/>
    <lineage>
        <taxon>Eukaryota</taxon>
        <taxon>Metazoa</taxon>
        <taxon>Ecdysozoa</taxon>
        <taxon>Nematoda</taxon>
        <taxon>Chromadorea</taxon>
        <taxon>Rhabditida</taxon>
        <taxon>Tylenchina</taxon>
        <taxon>Panagrolaimomorpha</taxon>
        <taxon>Strongyloidoidea</taxon>
        <taxon>Steinernematidae</taxon>
        <taxon>Steinernema</taxon>
    </lineage>
</organism>
<name>A0A4U5LYM6_STECR</name>
<dbReference type="AlphaFoldDB" id="A0A4U5LYM6"/>
<feature type="chain" id="PRO_5020268373" evidence="1">
    <location>
        <begin position="24"/>
        <end position="76"/>
    </location>
</feature>
<protein>
    <submittedName>
        <fullName evidence="2">Uncharacterized protein</fullName>
    </submittedName>
</protein>
<dbReference type="Proteomes" id="UP000298663">
    <property type="component" value="Unassembled WGS sequence"/>
</dbReference>
<feature type="signal peptide" evidence="1">
    <location>
        <begin position="1"/>
        <end position="23"/>
    </location>
</feature>
<dbReference type="EMBL" id="AZBU02000011">
    <property type="protein sequence ID" value="TKR61386.1"/>
    <property type="molecule type" value="Genomic_DNA"/>
</dbReference>
<reference evidence="2 3" key="1">
    <citation type="journal article" date="2015" name="Genome Biol.">
        <title>Comparative genomics of Steinernema reveals deeply conserved gene regulatory networks.</title>
        <authorList>
            <person name="Dillman A.R."/>
            <person name="Macchietto M."/>
            <person name="Porter C.F."/>
            <person name="Rogers A."/>
            <person name="Williams B."/>
            <person name="Antoshechkin I."/>
            <person name="Lee M.M."/>
            <person name="Goodwin Z."/>
            <person name="Lu X."/>
            <person name="Lewis E.E."/>
            <person name="Goodrich-Blair H."/>
            <person name="Stock S.P."/>
            <person name="Adams B.J."/>
            <person name="Sternberg P.W."/>
            <person name="Mortazavi A."/>
        </authorList>
    </citation>
    <scope>NUCLEOTIDE SEQUENCE [LARGE SCALE GENOMIC DNA]</scope>
    <source>
        <strain evidence="2 3">ALL</strain>
    </source>
</reference>
<evidence type="ECO:0000313" key="2">
    <source>
        <dbReference type="EMBL" id="TKR61386.1"/>
    </source>
</evidence>
<reference evidence="2 3" key="2">
    <citation type="journal article" date="2019" name="G3 (Bethesda)">
        <title>Hybrid Assembly of the Genome of the Entomopathogenic Nematode Steinernema carpocapsae Identifies the X-Chromosome.</title>
        <authorList>
            <person name="Serra L."/>
            <person name="Macchietto M."/>
            <person name="Macias-Munoz A."/>
            <person name="McGill C.J."/>
            <person name="Rodriguez I.M."/>
            <person name="Rodriguez B."/>
            <person name="Murad R."/>
            <person name="Mortazavi A."/>
        </authorList>
    </citation>
    <scope>NUCLEOTIDE SEQUENCE [LARGE SCALE GENOMIC DNA]</scope>
    <source>
        <strain evidence="2 3">ALL</strain>
    </source>
</reference>
<gene>
    <name evidence="2" type="ORF">L596_028501</name>
</gene>
<sequence>MNSLRLALLAVLICVTFSSLADAQFYYGGYGGYPSYYSGYGGYGYGYNNGYGYPSYYSGYGYYGKRSAGFGDASTQ</sequence>
<keyword evidence="1" id="KW-0732">Signal</keyword>
<evidence type="ECO:0000313" key="3">
    <source>
        <dbReference type="Proteomes" id="UP000298663"/>
    </source>
</evidence>
<comment type="caution">
    <text evidence="2">The sequence shown here is derived from an EMBL/GenBank/DDBJ whole genome shotgun (WGS) entry which is preliminary data.</text>
</comment>
<proteinExistence type="predicted"/>
<accession>A0A4U5LYM6</accession>
<evidence type="ECO:0000256" key="1">
    <source>
        <dbReference type="SAM" id="SignalP"/>
    </source>
</evidence>
<keyword evidence="3" id="KW-1185">Reference proteome</keyword>